<dbReference type="PIRSF" id="PIRSF018688">
    <property type="entry name" value="UCP018688"/>
    <property type="match status" value="1"/>
</dbReference>
<dbReference type="Pfam" id="PF09924">
    <property type="entry name" value="LPG_synthase_C"/>
    <property type="match status" value="1"/>
</dbReference>
<organism evidence="2 3">
    <name type="scientific">Campylobacter magnus</name>
    <dbReference type="NCBI Taxonomy" id="3026462"/>
    <lineage>
        <taxon>Bacteria</taxon>
        <taxon>Pseudomonadati</taxon>
        <taxon>Campylobacterota</taxon>
        <taxon>Epsilonproteobacteria</taxon>
        <taxon>Campylobacterales</taxon>
        <taxon>Campylobacteraceae</taxon>
        <taxon>Campylobacter</taxon>
    </lineage>
</organism>
<dbReference type="InterPro" id="IPR016732">
    <property type="entry name" value="UCP018688"/>
</dbReference>
<dbReference type="RefSeq" id="WP_302244295.1">
    <property type="nucleotide sequence ID" value="NZ_JAULJQ010000005.1"/>
</dbReference>
<keyword evidence="3" id="KW-1185">Reference proteome</keyword>
<sequence>MHFNPLKLSDKNIIDAYFKACKIVVSDLSFTNLFLWHFSRKIEWCECEDCLIIRTTYPNEKPFIFYPLHKNNDKNAKKRALEAVIAEFKAQNLPFSIHSLSTSDKDELDLLMPELFSYEFREDRSDYIYDCQELINLAGKKYHKKKTHYNNFCKAYDFSYEALSETNASELASVYSKWFEAQPNKTEGLKNEFIGITAALENFSELDFKGGILRVDDVIAAFSFGEMLNDECAVIHIEKGDINYNGVYQAINREFLAHEFSSAKIVNREEDLGIEGLRKAKQSYQPIYLEQKFNASLK</sequence>
<evidence type="ECO:0000313" key="2">
    <source>
        <dbReference type="EMBL" id="MDO2409421.1"/>
    </source>
</evidence>
<evidence type="ECO:0000313" key="3">
    <source>
        <dbReference type="Proteomes" id="UP001171111"/>
    </source>
</evidence>
<dbReference type="EMBL" id="JAULJQ010000005">
    <property type="protein sequence ID" value="MDO2409421.1"/>
    <property type="molecule type" value="Genomic_DNA"/>
</dbReference>
<dbReference type="InterPro" id="IPR024320">
    <property type="entry name" value="LPG_synthase_C"/>
</dbReference>
<dbReference type="PANTHER" id="PTHR41373">
    <property type="entry name" value="DUF2156 DOMAIN-CONTAINING PROTEIN"/>
    <property type="match status" value="1"/>
</dbReference>
<dbReference type="Proteomes" id="UP001171111">
    <property type="component" value="Unassembled WGS sequence"/>
</dbReference>
<dbReference type="SUPFAM" id="SSF55729">
    <property type="entry name" value="Acyl-CoA N-acyltransferases (Nat)"/>
    <property type="match status" value="2"/>
</dbReference>
<protein>
    <submittedName>
        <fullName evidence="2">Phosphatidylglycerol lysyltransferase domain-containing protein</fullName>
    </submittedName>
</protein>
<dbReference type="PANTHER" id="PTHR41373:SF1">
    <property type="entry name" value="PHOSPHATIDYLGLYCEROL LYSYLTRANSFERASE C-TERMINAL DOMAIN-CONTAINING PROTEIN"/>
    <property type="match status" value="1"/>
</dbReference>
<evidence type="ECO:0000259" key="1">
    <source>
        <dbReference type="Pfam" id="PF09924"/>
    </source>
</evidence>
<comment type="caution">
    <text evidence="2">The sequence shown here is derived from an EMBL/GenBank/DDBJ whole genome shotgun (WGS) entry which is preliminary data.</text>
</comment>
<dbReference type="Gene3D" id="3.40.630.30">
    <property type="match status" value="1"/>
</dbReference>
<reference evidence="2 3" key="1">
    <citation type="submission" date="2023-06" db="EMBL/GenBank/DDBJ databases">
        <title>Campylobacter magnum sp. nov., isolated from cecal contents of domestic pigs (Sus scrofa domesticus).</title>
        <authorList>
            <person name="Papic B."/>
            <person name="Gruntar I."/>
        </authorList>
    </citation>
    <scope>NUCLEOTIDE SEQUENCE [LARGE SCALE GENOMIC DNA]</scope>
    <source>
        <strain evidence="3">34484-21</strain>
    </source>
</reference>
<proteinExistence type="predicted"/>
<accession>A0ABT8TAX8</accession>
<gene>
    <name evidence="2" type="ORF">Q2362_04820</name>
</gene>
<name>A0ABT8TAX8_9BACT</name>
<dbReference type="InterPro" id="IPR016181">
    <property type="entry name" value="Acyl_CoA_acyltransferase"/>
</dbReference>
<feature type="domain" description="Phosphatidylglycerol lysyltransferase C-terminal" evidence="1">
    <location>
        <begin position="25"/>
        <end position="295"/>
    </location>
</feature>